<keyword evidence="1" id="KW-1133">Transmembrane helix</keyword>
<keyword evidence="4" id="KW-1185">Reference proteome</keyword>
<dbReference type="EMBL" id="CP001719">
    <property type="protein sequence ID" value="ADC47503.1"/>
    <property type="molecule type" value="Genomic_DNA"/>
</dbReference>
<dbReference type="AlphaFoldDB" id="D3E4V9"/>
<evidence type="ECO:0000259" key="2">
    <source>
        <dbReference type="Pfam" id="PF13240"/>
    </source>
</evidence>
<evidence type="ECO:0000313" key="3">
    <source>
        <dbReference type="EMBL" id="ADC47503.1"/>
    </source>
</evidence>
<dbReference type="eggNOG" id="arCOG07910">
    <property type="taxonomic scope" value="Archaea"/>
</dbReference>
<evidence type="ECO:0000256" key="1">
    <source>
        <dbReference type="SAM" id="Phobius"/>
    </source>
</evidence>
<feature type="transmembrane region" description="Helical" evidence="1">
    <location>
        <begin position="44"/>
        <end position="69"/>
    </location>
</feature>
<organism evidence="3 4">
    <name type="scientific">Methanobrevibacter ruminantium (strain ATCC 35063 / DSM 1093 / JCM 13430 / OCM 146 / M1)</name>
    <name type="common">Methanobacterium ruminantium</name>
    <dbReference type="NCBI Taxonomy" id="634498"/>
    <lineage>
        <taxon>Archaea</taxon>
        <taxon>Methanobacteriati</taxon>
        <taxon>Methanobacteriota</taxon>
        <taxon>Methanomada group</taxon>
        <taxon>Methanobacteria</taxon>
        <taxon>Methanobacteriales</taxon>
        <taxon>Methanobacteriaceae</taxon>
        <taxon>Methanobrevibacter</taxon>
    </lineage>
</organism>
<dbReference type="Pfam" id="PF13240">
    <property type="entry name" value="Zn_Ribbon_1"/>
    <property type="match status" value="1"/>
</dbReference>
<proteinExistence type="predicted"/>
<reference evidence="3 4" key="1">
    <citation type="journal article" date="2010" name="PLoS ONE">
        <title>The genome sequence of the rumen methanogen Methanobrevibacter ruminantium reveals new possibilities for controlling ruminant methane emissions.</title>
        <authorList>
            <person name="Leahy S.C."/>
            <person name="Kelly W.J."/>
            <person name="Altermann E."/>
            <person name="Ronimus R.S."/>
            <person name="Yeoman C.J."/>
            <person name="Pacheco D.M."/>
            <person name="Li D."/>
            <person name="Kong Z."/>
            <person name="McTavish S."/>
            <person name="Sang C."/>
            <person name="Lambie S.C."/>
            <person name="Janssen P.H."/>
            <person name="Dey D."/>
            <person name="Attwood G.T."/>
        </authorList>
    </citation>
    <scope>NUCLEOTIDE SEQUENCE [LARGE SCALE GENOMIC DNA]</scope>
    <source>
        <strain evidence="4">ATCC 35063 / DSM 1093 / JCM 13430 / OCM 146 / M1</strain>
    </source>
</reference>
<sequence>MYLTKFCPKCGEENEDVAQFCSNYGHDFKDVNQRMKESKRENSSFPLSGTKILLCIVLLIVLIIAAFLFTGGNADKPQNITMIKENTYGFTFVNRGVLFYNYHLDEVLPICRMISRAMTLRQDSTMQMTHWLRSIMITI</sequence>
<protein>
    <recommendedName>
        <fullName evidence="2">Zinc-ribbon domain-containing protein</fullName>
    </recommendedName>
</protein>
<name>D3E4V9_METRM</name>
<gene>
    <name evidence="3" type="ordered locus">mru_1653</name>
</gene>
<accession>D3E4V9</accession>
<feature type="domain" description="Zinc-ribbon" evidence="2">
    <location>
        <begin position="6"/>
        <end position="23"/>
    </location>
</feature>
<keyword evidence="1" id="KW-0472">Membrane</keyword>
<evidence type="ECO:0000313" key="4">
    <source>
        <dbReference type="Proteomes" id="UP000008680"/>
    </source>
</evidence>
<dbReference type="Proteomes" id="UP000008680">
    <property type="component" value="Chromosome"/>
</dbReference>
<dbReference type="HOGENOM" id="CLU_1840604_0_0_2"/>
<dbReference type="KEGG" id="mru:mru_1653"/>
<keyword evidence="1" id="KW-0812">Transmembrane</keyword>
<dbReference type="InterPro" id="IPR026870">
    <property type="entry name" value="Zinc_ribbon_dom"/>
</dbReference>